<proteinExistence type="predicted"/>
<protein>
    <submittedName>
        <fullName evidence="3">F5/8 type C domain-containing protein</fullName>
    </submittedName>
</protein>
<dbReference type="GO" id="GO:0005737">
    <property type="term" value="C:cytoplasm"/>
    <property type="evidence" value="ECO:0007669"/>
    <property type="project" value="TreeGrafter"/>
</dbReference>
<dbReference type="GO" id="GO:0050804">
    <property type="term" value="P:modulation of chemical synaptic transmission"/>
    <property type="evidence" value="ECO:0007669"/>
    <property type="project" value="TreeGrafter"/>
</dbReference>
<evidence type="ECO:0000313" key="2">
    <source>
        <dbReference type="Proteomes" id="UP000492821"/>
    </source>
</evidence>
<dbReference type="WBParaSite" id="Pan_g21132.t1">
    <property type="protein sequence ID" value="Pan_g21132.t1"/>
    <property type="gene ID" value="Pan_g21132"/>
</dbReference>
<dbReference type="InterPro" id="IPR052407">
    <property type="entry name" value="BTB_POZ_domain_cont_9"/>
</dbReference>
<dbReference type="Gene3D" id="2.60.120.260">
    <property type="entry name" value="Galactose-binding domain-like"/>
    <property type="match status" value="1"/>
</dbReference>
<evidence type="ECO:0000256" key="1">
    <source>
        <dbReference type="SAM" id="MobiDB-lite"/>
    </source>
</evidence>
<reference evidence="2" key="1">
    <citation type="journal article" date="2013" name="Genetics">
        <title>The draft genome and transcriptome of Panagrellus redivivus are shaped by the harsh demands of a free-living lifestyle.</title>
        <authorList>
            <person name="Srinivasan J."/>
            <person name="Dillman A.R."/>
            <person name="Macchietto M.G."/>
            <person name="Heikkinen L."/>
            <person name="Lakso M."/>
            <person name="Fracchia K.M."/>
            <person name="Antoshechkin I."/>
            <person name="Mortazavi A."/>
            <person name="Wong G."/>
            <person name="Sternberg P.W."/>
        </authorList>
    </citation>
    <scope>NUCLEOTIDE SEQUENCE [LARGE SCALE GENOMIC DNA]</scope>
    <source>
        <strain evidence="2">MT8872</strain>
    </source>
</reference>
<dbReference type="PANTHER" id="PTHR46306">
    <property type="entry name" value="BTB/POZ DOMAIN-CONTAINING PROTEIN 9"/>
    <property type="match status" value="1"/>
</dbReference>
<reference evidence="3" key="2">
    <citation type="submission" date="2020-10" db="UniProtKB">
        <authorList>
            <consortium name="WormBaseParasite"/>
        </authorList>
    </citation>
    <scope>IDENTIFICATION</scope>
</reference>
<keyword evidence="2" id="KW-1185">Reference proteome</keyword>
<evidence type="ECO:0000313" key="3">
    <source>
        <dbReference type="WBParaSite" id="Pan_g21132.t1"/>
    </source>
</evidence>
<organism evidence="2 3">
    <name type="scientific">Panagrellus redivivus</name>
    <name type="common">Microworm</name>
    <dbReference type="NCBI Taxonomy" id="6233"/>
    <lineage>
        <taxon>Eukaryota</taxon>
        <taxon>Metazoa</taxon>
        <taxon>Ecdysozoa</taxon>
        <taxon>Nematoda</taxon>
        <taxon>Chromadorea</taxon>
        <taxon>Rhabditida</taxon>
        <taxon>Tylenchina</taxon>
        <taxon>Panagrolaimomorpha</taxon>
        <taxon>Panagrolaimoidea</taxon>
        <taxon>Panagrolaimidae</taxon>
        <taxon>Panagrellus</taxon>
    </lineage>
</organism>
<sequence length="128" mass="14201">MIIQGTNIGRAPNGMLNDDSAPNFTSHQIGTAPTIVQLPQPYLIDNLNLALKSSNFLCSCNIEVSTDKRNWTQVWSKEMYPSHIKVKFEKQPVVFIKINGSYSKYSSLYKQRGCPTVTGGICGICSKN</sequence>
<dbReference type="PANTHER" id="PTHR46306:SF1">
    <property type="entry name" value="BTB_POZ DOMAIN-CONTAINING PROTEIN 9"/>
    <property type="match status" value="1"/>
</dbReference>
<dbReference type="Proteomes" id="UP000492821">
    <property type="component" value="Unassembled WGS sequence"/>
</dbReference>
<accession>A0A7E4VHW9</accession>
<dbReference type="AlphaFoldDB" id="A0A7E4VHW9"/>
<feature type="region of interest" description="Disordered" evidence="1">
    <location>
        <begin position="1"/>
        <end position="22"/>
    </location>
</feature>
<dbReference type="GO" id="GO:0008344">
    <property type="term" value="P:adult locomotory behavior"/>
    <property type="evidence" value="ECO:0007669"/>
    <property type="project" value="TreeGrafter"/>
</dbReference>
<name>A0A7E4VHW9_PANRE</name>
<dbReference type="GO" id="GO:0048512">
    <property type="term" value="P:circadian behavior"/>
    <property type="evidence" value="ECO:0007669"/>
    <property type="project" value="TreeGrafter"/>
</dbReference>